<name>A0ABZ0WBL6_9BACT</name>
<accession>A0ABZ0WBL6</accession>
<evidence type="ECO:0000313" key="2">
    <source>
        <dbReference type="Proteomes" id="UP001325680"/>
    </source>
</evidence>
<dbReference type="RefSeq" id="WP_114788835.1">
    <property type="nucleotide sequence ID" value="NZ_CP139960.1"/>
</dbReference>
<dbReference type="EMBL" id="CP139960">
    <property type="protein sequence ID" value="WQD39385.1"/>
    <property type="molecule type" value="Genomic_DNA"/>
</dbReference>
<protein>
    <submittedName>
        <fullName evidence="1">Uncharacterized protein</fullName>
    </submittedName>
</protein>
<sequence length="148" mass="17659">MKKKPTRKQRKPKPELKWQTGAWDRVANFNFILPYQFLLLCRLVGVTPKQVITDFMDNLACGSWNREGRGAAKEHLINYFMAHGYGQPQYIEADISQLFKEMDAVGMLFPREGSGKMINRYTRWGDQYQNWWFKKWRRKPRPIKNSQL</sequence>
<organism evidence="1 2">
    <name type="scientific">Niabella yanshanensis</name>
    <dbReference type="NCBI Taxonomy" id="577386"/>
    <lineage>
        <taxon>Bacteria</taxon>
        <taxon>Pseudomonadati</taxon>
        <taxon>Bacteroidota</taxon>
        <taxon>Chitinophagia</taxon>
        <taxon>Chitinophagales</taxon>
        <taxon>Chitinophagaceae</taxon>
        <taxon>Niabella</taxon>
    </lineage>
</organism>
<gene>
    <name evidence="1" type="ORF">U0035_04400</name>
</gene>
<reference evidence="1 2" key="1">
    <citation type="submission" date="2023-12" db="EMBL/GenBank/DDBJ databases">
        <title>Genome sequencing and assembly of bacterial species from a model synthetic community.</title>
        <authorList>
            <person name="Hogle S.L."/>
        </authorList>
    </citation>
    <scope>NUCLEOTIDE SEQUENCE [LARGE SCALE GENOMIC DNA]</scope>
    <source>
        <strain evidence="1 2">HAMBI_3031</strain>
    </source>
</reference>
<keyword evidence="2" id="KW-1185">Reference proteome</keyword>
<proteinExistence type="predicted"/>
<dbReference type="Proteomes" id="UP001325680">
    <property type="component" value="Chromosome"/>
</dbReference>
<evidence type="ECO:0000313" key="1">
    <source>
        <dbReference type="EMBL" id="WQD39385.1"/>
    </source>
</evidence>